<dbReference type="SMART" id="SM00387">
    <property type="entry name" value="HATPase_c"/>
    <property type="match status" value="1"/>
</dbReference>
<dbReference type="Proteomes" id="UP000663505">
    <property type="component" value="Chromosome"/>
</dbReference>
<dbReference type="Pfam" id="PF02518">
    <property type="entry name" value="HATPase_c"/>
    <property type="match status" value="1"/>
</dbReference>
<reference evidence="17 18" key="1">
    <citation type="submission" date="2021-02" db="EMBL/GenBank/DDBJ databases">
        <title>Alicyclobacillus curvatus sp. nov. and Alicyclobacillus mengziensis sp. nov., two acidophilic bacteria isolated from acid mine drainage.</title>
        <authorList>
            <person name="Huang Y."/>
        </authorList>
    </citation>
    <scope>NUCLEOTIDE SEQUENCE [LARGE SCALE GENOMIC DNA]</scope>
    <source>
        <strain evidence="17 18">S30H14</strain>
    </source>
</reference>
<dbReference type="InterPro" id="IPR003660">
    <property type="entry name" value="HAMP_dom"/>
</dbReference>
<keyword evidence="4" id="KW-1003">Cell membrane</keyword>
<evidence type="ECO:0000256" key="8">
    <source>
        <dbReference type="ARBA" id="ARBA00022741"/>
    </source>
</evidence>
<keyword evidence="11 14" id="KW-1133">Transmembrane helix</keyword>
<dbReference type="AlphaFoldDB" id="A0A9X7VXH2"/>
<name>A0A9X7VXH2_9BACL</name>
<keyword evidence="18" id="KW-1185">Reference proteome</keyword>
<evidence type="ECO:0000256" key="12">
    <source>
        <dbReference type="ARBA" id="ARBA00023012"/>
    </source>
</evidence>
<keyword evidence="9" id="KW-0418">Kinase</keyword>
<dbReference type="InterPro" id="IPR003594">
    <property type="entry name" value="HATPase_dom"/>
</dbReference>
<dbReference type="Gene3D" id="6.10.340.10">
    <property type="match status" value="1"/>
</dbReference>
<keyword evidence="8" id="KW-0547">Nucleotide-binding</keyword>
<gene>
    <name evidence="17" type="ORF">JZ786_20915</name>
</gene>
<feature type="domain" description="Histidine kinase" evidence="15">
    <location>
        <begin position="239"/>
        <end position="455"/>
    </location>
</feature>
<dbReference type="SUPFAM" id="SSF158472">
    <property type="entry name" value="HAMP domain-like"/>
    <property type="match status" value="1"/>
</dbReference>
<dbReference type="KEGG" id="afx:JZ786_20915"/>
<feature type="domain" description="HAMP" evidence="16">
    <location>
        <begin position="179"/>
        <end position="231"/>
    </location>
</feature>
<evidence type="ECO:0000256" key="1">
    <source>
        <dbReference type="ARBA" id="ARBA00000085"/>
    </source>
</evidence>
<dbReference type="PRINTS" id="PR00344">
    <property type="entry name" value="BCTRLSENSOR"/>
</dbReference>
<evidence type="ECO:0000256" key="14">
    <source>
        <dbReference type="SAM" id="Phobius"/>
    </source>
</evidence>
<dbReference type="RefSeq" id="WP_206656227.1">
    <property type="nucleotide sequence ID" value="NZ_CP071182.1"/>
</dbReference>
<dbReference type="GO" id="GO:0005886">
    <property type="term" value="C:plasma membrane"/>
    <property type="evidence" value="ECO:0007669"/>
    <property type="project" value="UniProtKB-SubCell"/>
</dbReference>
<dbReference type="PROSITE" id="PS50885">
    <property type="entry name" value="HAMP"/>
    <property type="match status" value="1"/>
</dbReference>
<dbReference type="PANTHER" id="PTHR45436">
    <property type="entry name" value="SENSOR HISTIDINE KINASE YKOH"/>
    <property type="match status" value="1"/>
</dbReference>
<dbReference type="CDD" id="cd00075">
    <property type="entry name" value="HATPase"/>
    <property type="match status" value="1"/>
</dbReference>
<dbReference type="GO" id="GO:0005524">
    <property type="term" value="F:ATP binding"/>
    <property type="evidence" value="ECO:0007669"/>
    <property type="project" value="UniProtKB-KW"/>
</dbReference>
<dbReference type="FunFam" id="3.30.565.10:FF:000006">
    <property type="entry name" value="Sensor histidine kinase WalK"/>
    <property type="match status" value="1"/>
</dbReference>
<dbReference type="Gene3D" id="1.10.287.130">
    <property type="match status" value="1"/>
</dbReference>
<dbReference type="InterPro" id="IPR005467">
    <property type="entry name" value="His_kinase_dom"/>
</dbReference>
<dbReference type="GO" id="GO:0000155">
    <property type="term" value="F:phosphorelay sensor kinase activity"/>
    <property type="evidence" value="ECO:0007669"/>
    <property type="project" value="InterPro"/>
</dbReference>
<evidence type="ECO:0000256" key="3">
    <source>
        <dbReference type="ARBA" id="ARBA00012438"/>
    </source>
</evidence>
<dbReference type="PANTHER" id="PTHR45436:SF5">
    <property type="entry name" value="SENSOR HISTIDINE KINASE TRCS"/>
    <property type="match status" value="1"/>
</dbReference>
<dbReference type="SUPFAM" id="SSF47384">
    <property type="entry name" value="Homodimeric domain of signal transducing histidine kinase"/>
    <property type="match status" value="1"/>
</dbReference>
<evidence type="ECO:0000259" key="15">
    <source>
        <dbReference type="PROSITE" id="PS50109"/>
    </source>
</evidence>
<dbReference type="PROSITE" id="PS50109">
    <property type="entry name" value="HIS_KIN"/>
    <property type="match status" value="1"/>
</dbReference>
<dbReference type="InterPro" id="IPR050428">
    <property type="entry name" value="TCS_sensor_his_kinase"/>
</dbReference>
<keyword evidence="12" id="KW-0902">Two-component regulatory system</keyword>
<feature type="transmembrane region" description="Helical" evidence="14">
    <location>
        <begin position="7"/>
        <end position="25"/>
    </location>
</feature>
<evidence type="ECO:0000256" key="9">
    <source>
        <dbReference type="ARBA" id="ARBA00022777"/>
    </source>
</evidence>
<evidence type="ECO:0000313" key="18">
    <source>
        <dbReference type="Proteomes" id="UP000663505"/>
    </source>
</evidence>
<evidence type="ECO:0000256" key="2">
    <source>
        <dbReference type="ARBA" id="ARBA00004651"/>
    </source>
</evidence>
<organism evidence="17 18">
    <name type="scientific">Alicyclobacillus mengziensis</name>
    <dbReference type="NCBI Taxonomy" id="2931921"/>
    <lineage>
        <taxon>Bacteria</taxon>
        <taxon>Bacillati</taxon>
        <taxon>Bacillota</taxon>
        <taxon>Bacilli</taxon>
        <taxon>Bacillales</taxon>
        <taxon>Alicyclobacillaceae</taxon>
        <taxon>Alicyclobacillus</taxon>
    </lineage>
</organism>
<feature type="transmembrane region" description="Helical" evidence="14">
    <location>
        <begin position="155"/>
        <end position="177"/>
    </location>
</feature>
<dbReference type="SMART" id="SM00304">
    <property type="entry name" value="HAMP"/>
    <property type="match status" value="1"/>
</dbReference>
<protein>
    <recommendedName>
        <fullName evidence="3">histidine kinase</fullName>
        <ecNumber evidence="3">2.7.13.3</ecNumber>
    </recommendedName>
</protein>
<keyword evidence="13 14" id="KW-0472">Membrane</keyword>
<dbReference type="SUPFAM" id="SSF55874">
    <property type="entry name" value="ATPase domain of HSP90 chaperone/DNA topoisomerase II/histidine kinase"/>
    <property type="match status" value="1"/>
</dbReference>
<dbReference type="InterPro" id="IPR003661">
    <property type="entry name" value="HisK_dim/P_dom"/>
</dbReference>
<dbReference type="Gene3D" id="3.30.565.10">
    <property type="entry name" value="Histidine kinase-like ATPase, C-terminal domain"/>
    <property type="match status" value="1"/>
</dbReference>
<evidence type="ECO:0000256" key="6">
    <source>
        <dbReference type="ARBA" id="ARBA00022679"/>
    </source>
</evidence>
<dbReference type="InterPro" id="IPR036097">
    <property type="entry name" value="HisK_dim/P_sf"/>
</dbReference>
<proteinExistence type="predicted"/>
<dbReference type="InterPro" id="IPR036890">
    <property type="entry name" value="HATPase_C_sf"/>
</dbReference>
<dbReference type="CDD" id="cd06225">
    <property type="entry name" value="HAMP"/>
    <property type="match status" value="1"/>
</dbReference>
<keyword evidence="5" id="KW-0597">Phosphoprotein</keyword>
<accession>A0A9X7VXH2</accession>
<comment type="subcellular location">
    <subcellularLocation>
        <location evidence="2">Cell membrane</location>
        <topology evidence="2">Multi-pass membrane protein</topology>
    </subcellularLocation>
</comment>
<evidence type="ECO:0000256" key="13">
    <source>
        <dbReference type="ARBA" id="ARBA00023136"/>
    </source>
</evidence>
<keyword evidence="6" id="KW-0808">Transferase</keyword>
<evidence type="ECO:0000256" key="10">
    <source>
        <dbReference type="ARBA" id="ARBA00022840"/>
    </source>
</evidence>
<keyword evidence="7 14" id="KW-0812">Transmembrane</keyword>
<dbReference type="EMBL" id="CP071182">
    <property type="protein sequence ID" value="QSO46866.1"/>
    <property type="molecule type" value="Genomic_DNA"/>
</dbReference>
<dbReference type="Pfam" id="PF00512">
    <property type="entry name" value="HisKA"/>
    <property type="match status" value="1"/>
</dbReference>
<keyword evidence="10" id="KW-0067">ATP-binding</keyword>
<comment type="catalytic activity">
    <reaction evidence="1">
        <text>ATP + protein L-histidine = ADP + protein N-phospho-L-histidine.</text>
        <dbReference type="EC" id="2.7.13.3"/>
    </reaction>
</comment>
<evidence type="ECO:0000256" key="7">
    <source>
        <dbReference type="ARBA" id="ARBA00022692"/>
    </source>
</evidence>
<dbReference type="EC" id="2.7.13.3" evidence="3"/>
<evidence type="ECO:0000256" key="4">
    <source>
        <dbReference type="ARBA" id="ARBA00022475"/>
    </source>
</evidence>
<dbReference type="CDD" id="cd00082">
    <property type="entry name" value="HisKA"/>
    <property type="match status" value="1"/>
</dbReference>
<evidence type="ECO:0000313" key="17">
    <source>
        <dbReference type="EMBL" id="QSO46866.1"/>
    </source>
</evidence>
<evidence type="ECO:0000256" key="5">
    <source>
        <dbReference type="ARBA" id="ARBA00022553"/>
    </source>
</evidence>
<dbReference type="Pfam" id="PF00672">
    <property type="entry name" value="HAMP"/>
    <property type="match status" value="1"/>
</dbReference>
<sequence length="464" mass="50014">MRVRQKLFAAMATLVVITSVAFFTLSHGYLSGLFRQYAQAAREGDAETWASYLEYYYQANGNSWFGVDSFIHQLAHGNAGQVSSLILYDAQGQVVAQIGTAGPDGGNTAPGPNSTSSGLVEAPIVVSGTKVGDLQIHDRGIAALTRIESTVLRSALLATVSGTLVTGLLALLIGAWFSRWITSPMQRVIQGLRRIAAGDLDTKVSVTSKDEFGEVADAFNDMANKLARTEQARRHLVADVAHELRMPLTVMQGQLELIQQGLKPAVPETLLPIQDEVFRLTRLVQDLHQLSLAEVGKLSLVKTTVYAGQLLARIVDNFEIEFEDKGISCSFINNIAPEATITVDPDRITQVFVNLLGNALRYTPAGGSIKVLVDEEGADLLVSIADTGPGIAADHLAHIFDRFYRADEDRSRETGGTGLGLAIAKEFVEAHSGRIEVSSTVGEGTEFTVRIPLDNADHASGKQR</sequence>
<dbReference type="SMART" id="SM00388">
    <property type="entry name" value="HisKA"/>
    <property type="match status" value="1"/>
</dbReference>
<evidence type="ECO:0000259" key="16">
    <source>
        <dbReference type="PROSITE" id="PS50885"/>
    </source>
</evidence>
<dbReference type="InterPro" id="IPR004358">
    <property type="entry name" value="Sig_transdc_His_kin-like_C"/>
</dbReference>
<evidence type="ECO:0000256" key="11">
    <source>
        <dbReference type="ARBA" id="ARBA00022989"/>
    </source>
</evidence>